<keyword evidence="3" id="KW-1185">Reference proteome</keyword>
<protein>
    <submittedName>
        <fullName evidence="2">Uncharacterized protein</fullName>
    </submittedName>
</protein>
<evidence type="ECO:0000256" key="1">
    <source>
        <dbReference type="SAM" id="MobiDB-lite"/>
    </source>
</evidence>
<dbReference type="Proteomes" id="UP000031443">
    <property type="component" value="Unassembled WGS sequence"/>
</dbReference>
<organism evidence="2 3">
    <name type="scientific">Chelonia mydas</name>
    <name type="common">Green sea-turtle</name>
    <name type="synonym">Chelonia agassizi</name>
    <dbReference type="NCBI Taxonomy" id="8469"/>
    <lineage>
        <taxon>Eukaryota</taxon>
        <taxon>Metazoa</taxon>
        <taxon>Chordata</taxon>
        <taxon>Craniata</taxon>
        <taxon>Vertebrata</taxon>
        <taxon>Euteleostomi</taxon>
        <taxon>Archelosauria</taxon>
        <taxon>Testudinata</taxon>
        <taxon>Testudines</taxon>
        <taxon>Cryptodira</taxon>
        <taxon>Durocryptodira</taxon>
        <taxon>Americhelydia</taxon>
        <taxon>Chelonioidea</taxon>
        <taxon>Cheloniidae</taxon>
        <taxon>Chelonia</taxon>
    </lineage>
</organism>
<accession>M7BKE5</accession>
<proteinExistence type="predicted"/>
<evidence type="ECO:0000313" key="3">
    <source>
        <dbReference type="Proteomes" id="UP000031443"/>
    </source>
</evidence>
<dbReference type="AlphaFoldDB" id="M7BKE5"/>
<feature type="compositionally biased region" description="Acidic residues" evidence="1">
    <location>
        <begin position="1"/>
        <end position="13"/>
    </location>
</feature>
<feature type="region of interest" description="Disordered" evidence="1">
    <location>
        <begin position="1"/>
        <end position="55"/>
    </location>
</feature>
<feature type="region of interest" description="Disordered" evidence="1">
    <location>
        <begin position="122"/>
        <end position="159"/>
    </location>
</feature>
<sequence>MLDEEVELEEDVELPAGLPGGAGSQELFSTPEVLYGEQEADETPAQTFKRRSKEDMFREVLQPDERQTRECKECWEAERQNRKENAAFARQAAEQMIKVMEDQTGMLKSLIQLQTEQIRGRPPLQHTHNSLPTLPPSMPTHSFSLHSPPEFPHRSTPAHSLHNDSWSYTLL</sequence>
<evidence type="ECO:0000313" key="2">
    <source>
        <dbReference type="EMBL" id="EMP28692.1"/>
    </source>
</evidence>
<reference evidence="3" key="1">
    <citation type="journal article" date="2013" name="Nat. Genet.">
        <title>The draft genomes of soft-shell turtle and green sea turtle yield insights into the development and evolution of the turtle-specific body plan.</title>
        <authorList>
            <person name="Wang Z."/>
            <person name="Pascual-Anaya J."/>
            <person name="Zadissa A."/>
            <person name="Li W."/>
            <person name="Niimura Y."/>
            <person name="Huang Z."/>
            <person name="Li C."/>
            <person name="White S."/>
            <person name="Xiong Z."/>
            <person name="Fang D."/>
            <person name="Wang B."/>
            <person name="Ming Y."/>
            <person name="Chen Y."/>
            <person name="Zheng Y."/>
            <person name="Kuraku S."/>
            <person name="Pignatelli M."/>
            <person name="Herrero J."/>
            <person name="Beal K."/>
            <person name="Nozawa M."/>
            <person name="Li Q."/>
            <person name="Wang J."/>
            <person name="Zhang H."/>
            <person name="Yu L."/>
            <person name="Shigenobu S."/>
            <person name="Wang J."/>
            <person name="Liu J."/>
            <person name="Flicek P."/>
            <person name="Searle S."/>
            <person name="Wang J."/>
            <person name="Kuratani S."/>
            <person name="Yin Y."/>
            <person name="Aken B."/>
            <person name="Zhang G."/>
            <person name="Irie N."/>
        </authorList>
    </citation>
    <scope>NUCLEOTIDE SEQUENCE [LARGE SCALE GENOMIC DNA]</scope>
</reference>
<dbReference type="EMBL" id="KB561234">
    <property type="protein sequence ID" value="EMP28692.1"/>
    <property type="molecule type" value="Genomic_DNA"/>
</dbReference>
<name>M7BKE5_CHEMY</name>
<gene>
    <name evidence="2" type="ORF">UY3_14205</name>
</gene>